<accession>A0A7R8VM93</accession>
<dbReference type="CDD" id="cd23992">
    <property type="entry name" value="PBP_GOBP"/>
    <property type="match status" value="1"/>
</dbReference>
<dbReference type="SUPFAM" id="SSF47565">
    <property type="entry name" value="Insect pheromone/odorant-binding proteins"/>
    <property type="match status" value="1"/>
</dbReference>
<organism evidence="1">
    <name type="scientific">Timema douglasi</name>
    <name type="common">Walking stick</name>
    <dbReference type="NCBI Taxonomy" id="61478"/>
    <lineage>
        <taxon>Eukaryota</taxon>
        <taxon>Metazoa</taxon>
        <taxon>Ecdysozoa</taxon>
        <taxon>Arthropoda</taxon>
        <taxon>Hexapoda</taxon>
        <taxon>Insecta</taxon>
        <taxon>Pterygota</taxon>
        <taxon>Neoptera</taxon>
        <taxon>Polyneoptera</taxon>
        <taxon>Phasmatodea</taxon>
        <taxon>Timematodea</taxon>
        <taxon>Timematoidea</taxon>
        <taxon>Timematidae</taxon>
        <taxon>Timema</taxon>
    </lineage>
</organism>
<dbReference type="Gene3D" id="1.10.238.20">
    <property type="entry name" value="Pheromone/general odorant binding protein domain"/>
    <property type="match status" value="1"/>
</dbReference>
<dbReference type="InterPro" id="IPR036728">
    <property type="entry name" value="PBP_GOBP_sf"/>
</dbReference>
<sequence>MHTASYYPFGLYALTLMCTSHSQDVLSEVKEGFGNQINPCRDQGLNPIRQHRSRDKTKQIIGKDELKTQLSYSTPPHRSVNKIRRSKSIKHEVKYCASFNLTRLGIGKVELEEVNPHLRGGRVEKHLGKKPPVHPTEILTSTSSSSAVELNTTSALANYATEAVARMLQTLRLSVRGCTNSILVLLFLLNYNIQNKLLLITIHFKLLHKLNWIQNERAKLIFPATCENDDTPESICRRGRRVTPTGCENDDTPESICRGGIWATLTNIEQVFVILECPLSSTRKAQRAYHWCGGRGGIVLDLAKRGVDEGEGGESQITCDVTLHFSVSGKSGKLFMKKKHPWNTRSVSNHDLLNIQGLFYCESNALEHAATDKGNVMTDAMKYLESCNAKLQTKVEVSLAILLSPDDKTICVLDCVLRDFGIMTDNGINMGNAVKLAMNTQGDKESINISEVIQALSSCVNIGQLPKCLGEVSKAKGSGPGDKTCFKTKALMTCVRLGTLMQATLVKQLWKDGCHVLLLASL</sequence>
<dbReference type="GO" id="GO:0005549">
    <property type="term" value="F:odorant binding"/>
    <property type="evidence" value="ECO:0007669"/>
    <property type="project" value="InterPro"/>
</dbReference>
<dbReference type="AlphaFoldDB" id="A0A7R8VM93"/>
<proteinExistence type="predicted"/>
<name>A0A7R8VM93_TIMDO</name>
<protein>
    <submittedName>
        <fullName evidence="1">Uncharacterized protein</fullName>
    </submittedName>
</protein>
<dbReference type="EMBL" id="OA568069">
    <property type="protein sequence ID" value="CAD7201131.1"/>
    <property type="molecule type" value="Genomic_DNA"/>
</dbReference>
<reference evidence="1" key="1">
    <citation type="submission" date="2020-11" db="EMBL/GenBank/DDBJ databases">
        <authorList>
            <person name="Tran Van P."/>
        </authorList>
    </citation>
    <scope>NUCLEOTIDE SEQUENCE</scope>
</reference>
<evidence type="ECO:0000313" key="1">
    <source>
        <dbReference type="EMBL" id="CAD7201131.1"/>
    </source>
</evidence>
<gene>
    <name evidence="1" type="ORF">TDIB3V08_LOCUS7334</name>
</gene>